<dbReference type="Proteomes" id="UP000887572">
    <property type="component" value="Unplaced"/>
</dbReference>
<evidence type="ECO:0000256" key="1">
    <source>
        <dbReference type="SAM" id="MobiDB-lite"/>
    </source>
</evidence>
<feature type="compositionally biased region" description="Polar residues" evidence="1">
    <location>
        <begin position="107"/>
        <end position="121"/>
    </location>
</feature>
<accession>A0A914HRI0</accession>
<evidence type="ECO:0000313" key="2">
    <source>
        <dbReference type="Proteomes" id="UP000887572"/>
    </source>
</evidence>
<feature type="region of interest" description="Disordered" evidence="1">
    <location>
        <begin position="107"/>
        <end position="134"/>
    </location>
</feature>
<sequence length="178" mass="18742">MGAKGIGVQPDSAMAILSQRNASQRLFYRGDLPYVITGGSERVGKIARAVTGLILVSSTMLNGVGATAAAGNTNVVDHQQALAAKPSWEWKPPALGHLNASHVLQNMDSSEGTGNANNGRKGNSRSVKKAKKPAAVHKISAKTVDATPINRHQNVFGAKAPIVPPETDCIYISLYTYP</sequence>
<feature type="compositionally biased region" description="Basic residues" evidence="1">
    <location>
        <begin position="122"/>
        <end position="134"/>
    </location>
</feature>
<reference evidence="3" key="1">
    <citation type="submission" date="2022-11" db="UniProtKB">
        <authorList>
            <consortium name="WormBaseParasite"/>
        </authorList>
    </citation>
    <scope>IDENTIFICATION</scope>
</reference>
<protein>
    <submittedName>
        <fullName evidence="3">Uncharacterized protein</fullName>
    </submittedName>
</protein>
<organism evidence="2 3">
    <name type="scientific">Globodera rostochiensis</name>
    <name type="common">Golden nematode worm</name>
    <name type="synonym">Heterodera rostochiensis</name>
    <dbReference type="NCBI Taxonomy" id="31243"/>
    <lineage>
        <taxon>Eukaryota</taxon>
        <taxon>Metazoa</taxon>
        <taxon>Ecdysozoa</taxon>
        <taxon>Nematoda</taxon>
        <taxon>Chromadorea</taxon>
        <taxon>Rhabditida</taxon>
        <taxon>Tylenchina</taxon>
        <taxon>Tylenchomorpha</taxon>
        <taxon>Tylenchoidea</taxon>
        <taxon>Heteroderidae</taxon>
        <taxon>Heteroderinae</taxon>
        <taxon>Globodera</taxon>
    </lineage>
</organism>
<evidence type="ECO:0000313" key="3">
    <source>
        <dbReference type="WBParaSite" id="Gr19_v10_g3790.t1"/>
    </source>
</evidence>
<keyword evidence="2" id="KW-1185">Reference proteome</keyword>
<dbReference type="WBParaSite" id="Gr19_v10_g3790.t1">
    <property type="protein sequence ID" value="Gr19_v10_g3790.t1"/>
    <property type="gene ID" value="Gr19_v10_g3790"/>
</dbReference>
<proteinExistence type="predicted"/>
<name>A0A914HRI0_GLORO</name>
<dbReference type="AlphaFoldDB" id="A0A914HRI0"/>